<evidence type="ECO:0000313" key="2">
    <source>
        <dbReference type="Proteomes" id="UP000067711"/>
    </source>
</evidence>
<dbReference type="AlphaFoldDB" id="A0A1B4FQV1"/>
<organism evidence="1 2">
    <name type="scientific">Burkholderia mayonis</name>
    <dbReference type="NCBI Taxonomy" id="1385591"/>
    <lineage>
        <taxon>Bacteria</taxon>
        <taxon>Pseudomonadati</taxon>
        <taxon>Pseudomonadota</taxon>
        <taxon>Betaproteobacteria</taxon>
        <taxon>Burkholderiales</taxon>
        <taxon>Burkholderiaceae</taxon>
        <taxon>Burkholderia</taxon>
        <taxon>pseudomallei group</taxon>
    </lineage>
</organism>
<accession>A0A1B4FQV1</accession>
<reference evidence="1 2" key="1">
    <citation type="submission" date="2015-12" db="EMBL/GenBank/DDBJ databases">
        <title>Diversity of Burkholderia near neighbor genomes.</title>
        <authorList>
            <person name="Sahl J."/>
            <person name="Wagner D."/>
            <person name="Keim P."/>
        </authorList>
    </citation>
    <scope>NUCLEOTIDE SEQUENCE [LARGE SCALE GENOMIC DNA]</scope>
    <source>
        <strain evidence="1 2">BDU8</strain>
    </source>
</reference>
<dbReference type="Proteomes" id="UP000067711">
    <property type="component" value="Chromosome 2"/>
</dbReference>
<name>A0A1B4FQV1_9BURK</name>
<evidence type="ECO:0000313" key="1">
    <source>
        <dbReference type="EMBL" id="AOJ06050.1"/>
    </source>
</evidence>
<gene>
    <name evidence="1" type="ORF">WS71_00950</name>
</gene>
<protein>
    <submittedName>
        <fullName evidence="1">Uncharacterized protein</fullName>
    </submittedName>
</protein>
<sequence length="101" mass="11320">MIDALLTWPVEIWIAGHDMSEYGERIAAALADWSPRIFSRIAICFAPPRDVAGSSTLVSCPYRLLFRIAPSIRRRTTMGFALALAIEFVKESGSTPYFLIR</sequence>
<proteinExistence type="predicted"/>
<dbReference type="EMBL" id="CP013388">
    <property type="protein sequence ID" value="AOJ06050.1"/>
    <property type="molecule type" value="Genomic_DNA"/>
</dbReference>